<name>A0A166A8P7_9AGAM</name>
<evidence type="ECO:0000259" key="4">
    <source>
        <dbReference type="PROSITE" id="PS50004"/>
    </source>
</evidence>
<dbReference type="Gene3D" id="2.130.10.10">
    <property type="entry name" value="YVTN repeat-like/Quinoprotein amine dehydrogenase"/>
    <property type="match status" value="2"/>
</dbReference>
<dbReference type="InterPro" id="IPR035892">
    <property type="entry name" value="C2_domain_sf"/>
</dbReference>
<evidence type="ECO:0000256" key="3">
    <source>
        <dbReference type="PROSITE-ProRule" id="PRU00221"/>
    </source>
</evidence>
<keyword evidence="2" id="KW-0677">Repeat</keyword>
<protein>
    <recommendedName>
        <fullName evidence="4">C2 domain-containing protein</fullName>
    </recommendedName>
</protein>
<reference evidence="5 6" key="1">
    <citation type="journal article" date="2016" name="Mol. Biol. Evol.">
        <title>Comparative Genomics of Early-Diverging Mushroom-Forming Fungi Provides Insights into the Origins of Lignocellulose Decay Capabilities.</title>
        <authorList>
            <person name="Nagy L.G."/>
            <person name="Riley R."/>
            <person name="Tritt A."/>
            <person name="Adam C."/>
            <person name="Daum C."/>
            <person name="Floudas D."/>
            <person name="Sun H."/>
            <person name="Yadav J.S."/>
            <person name="Pangilinan J."/>
            <person name="Larsson K.H."/>
            <person name="Matsuura K."/>
            <person name="Barry K."/>
            <person name="Labutti K."/>
            <person name="Kuo R."/>
            <person name="Ohm R.A."/>
            <person name="Bhattacharya S.S."/>
            <person name="Shirouzu T."/>
            <person name="Yoshinaga Y."/>
            <person name="Martin F.M."/>
            <person name="Grigoriev I.V."/>
            <person name="Hibbett D.S."/>
        </authorList>
    </citation>
    <scope>NUCLEOTIDE SEQUENCE [LARGE SCALE GENOMIC DNA]</scope>
    <source>
        <strain evidence="5 6">CBS 109695</strain>
    </source>
</reference>
<dbReference type="InterPro" id="IPR050505">
    <property type="entry name" value="WDR55/POC1"/>
</dbReference>
<dbReference type="InterPro" id="IPR036322">
    <property type="entry name" value="WD40_repeat_dom_sf"/>
</dbReference>
<evidence type="ECO:0000256" key="2">
    <source>
        <dbReference type="ARBA" id="ARBA00022737"/>
    </source>
</evidence>
<dbReference type="Pfam" id="PF00400">
    <property type="entry name" value="WD40"/>
    <property type="match status" value="3"/>
</dbReference>
<dbReference type="SUPFAM" id="SSF52540">
    <property type="entry name" value="P-loop containing nucleoside triphosphate hydrolases"/>
    <property type="match status" value="1"/>
</dbReference>
<dbReference type="Pfam" id="PF00168">
    <property type="entry name" value="C2"/>
    <property type="match status" value="1"/>
</dbReference>
<dbReference type="SUPFAM" id="SSF49562">
    <property type="entry name" value="C2 domain (Calcium/lipid-binding domain, CaLB)"/>
    <property type="match status" value="1"/>
</dbReference>
<evidence type="ECO:0000256" key="1">
    <source>
        <dbReference type="ARBA" id="ARBA00022574"/>
    </source>
</evidence>
<dbReference type="Proteomes" id="UP000076532">
    <property type="component" value="Unassembled WGS sequence"/>
</dbReference>
<dbReference type="PROSITE" id="PS50082">
    <property type="entry name" value="WD_REPEATS_2"/>
    <property type="match status" value="2"/>
</dbReference>
<proteinExistence type="predicted"/>
<dbReference type="Pfam" id="PF24883">
    <property type="entry name" value="NPHP3_N"/>
    <property type="match status" value="1"/>
</dbReference>
<organism evidence="5 6">
    <name type="scientific">Athelia psychrophila</name>
    <dbReference type="NCBI Taxonomy" id="1759441"/>
    <lineage>
        <taxon>Eukaryota</taxon>
        <taxon>Fungi</taxon>
        <taxon>Dikarya</taxon>
        <taxon>Basidiomycota</taxon>
        <taxon>Agaricomycotina</taxon>
        <taxon>Agaricomycetes</taxon>
        <taxon>Agaricomycetidae</taxon>
        <taxon>Atheliales</taxon>
        <taxon>Atheliaceae</taxon>
        <taxon>Athelia</taxon>
    </lineage>
</organism>
<dbReference type="InterPro" id="IPR056884">
    <property type="entry name" value="NPHP3-like_N"/>
</dbReference>
<feature type="repeat" description="WD" evidence="3">
    <location>
        <begin position="1054"/>
        <end position="1095"/>
    </location>
</feature>
<dbReference type="InterPro" id="IPR001680">
    <property type="entry name" value="WD40_rpt"/>
</dbReference>
<keyword evidence="6" id="KW-1185">Reference proteome</keyword>
<dbReference type="SUPFAM" id="SSF50978">
    <property type="entry name" value="WD40 repeat-like"/>
    <property type="match status" value="1"/>
</dbReference>
<dbReference type="STRING" id="436010.A0A166A8P7"/>
<accession>A0A166A8P7</accession>
<feature type="repeat" description="WD" evidence="3">
    <location>
        <begin position="1004"/>
        <end position="1039"/>
    </location>
</feature>
<dbReference type="InterPro" id="IPR015943">
    <property type="entry name" value="WD40/YVTN_repeat-like_dom_sf"/>
</dbReference>
<evidence type="ECO:0000313" key="6">
    <source>
        <dbReference type="Proteomes" id="UP000076532"/>
    </source>
</evidence>
<dbReference type="Gene3D" id="2.60.40.150">
    <property type="entry name" value="C2 domain"/>
    <property type="match status" value="1"/>
</dbReference>
<gene>
    <name evidence="5" type="ORF">FIBSPDRAFT_962350</name>
</gene>
<dbReference type="PANTHER" id="PTHR44019:SF8">
    <property type="entry name" value="POC1 CENTRIOLAR PROTEIN HOMOLOG"/>
    <property type="match status" value="1"/>
</dbReference>
<dbReference type="Gene3D" id="3.40.50.300">
    <property type="entry name" value="P-loop containing nucleotide triphosphate hydrolases"/>
    <property type="match status" value="1"/>
</dbReference>
<dbReference type="PROSITE" id="PS50004">
    <property type="entry name" value="C2"/>
    <property type="match status" value="1"/>
</dbReference>
<dbReference type="InterPro" id="IPR000008">
    <property type="entry name" value="C2_dom"/>
</dbReference>
<dbReference type="SMART" id="SM00320">
    <property type="entry name" value="WD40"/>
    <property type="match status" value="4"/>
</dbReference>
<keyword evidence="1 3" id="KW-0853">WD repeat</keyword>
<feature type="domain" description="C2" evidence="4">
    <location>
        <begin position="20"/>
        <end position="137"/>
    </location>
</feature>
<dbReference type="SMART" id="SM00239">
    <property type="entry name" value="C2"/>
    <property type="match status" value="1"/>
</dbReference>
<dbReference type="EMBL" id="KV417664">
    <property type="protein sequence ID" value="KZP11354.1"/>
    <property type="molecule type" value="Genomic_DNA"/>
</dbReference>
<dbReference type="OrthoDB" id="163438at2759"/>
<evidence type="ECO:0000313" key="5">
    <source>
        <dbReference type="EMBL" id="KZP11354.1"/>
    </source>
</evidence>
<dbReference type="InterPro" id="IPR027417">
    <property type="entry name" value="P-loop_NTPase"/>
</dbReference>
<sequence>MFRRLNPEIICLYKELFEAIQAPKFTTALMSPQSSPVAYTLQIISVNDLPPRRFKILGERRNVLVKATVENRSVQTESRLCTSSPEWMETFQIEACETSSVLSLQLFDSAFRSTSLICASVIKISDLLQRCRHGKDAELNLRDIPKSRLKGRIRIHFSLSSNGSWIADEAQRWALVLSHRPNTAMEATGGYIDDIDGLLAVSVPTVPPDAVSQSIVDVLDKLSHFMRIADEAAKVHPYAKLAWNVLSVAHKIIVAQVAIDQSVADLASTMQGTYSFVDALEAVPSKIPLLEDIIQRIFIQTVECAIFIREYSGHGFAGRLLRETMGASTPAKVAGMAQNLISLRQQFDTGVAIQIATITFRTHKDVTGILKNQTFGLLGSSEVHLGNLPRCLPGTRRVVIEEIIQWALHPSKGDTSNVLWLYGVAGIGKTAVAATVAALFLGMGRLGAFVGFDRASPEKIQQSTAVQALARKLADYDERLGTSIIKTINDRSKFKEPVLEASTSKQFDRLIVETFTAIPALHGEGAIVIVLDSLDACGQPKDQASLLEVLFRGTKSLPSNLRFIITSRTVNRTNTVSNPRIRSRELRSNSHSDMSAYFLFRMQQIRLKHEDLTENWADPIAIAELATRAFGLFAWAVNAGDFLDAHNPPEQLRRLRQPRRSIPEISSPLDDLYKAALHSAGDWSDRCFRSDFRAIMSAIMESPIALSTTDIGRLLNHPLLPPSRPVMGIIRQLGSVLSHGPVVQVLHPSFLNFLSSRERCGCDDWYFEDGPVRGSAEPAILFLQRMNAGLKRNMCNMTLSDRDHPMSTTEVLPEELECACQSWVDHICTSGRFESWEMETLVIFLRTHILHWFEAMSILKKSEEIAPMLQRVATWLEENTFEDKSLKDLAIEAIDFGRKFAAQIAEHPYPSVLLVSHPDTKITSLAFSTDGRRLVIGLEARYAVVWDTATGEELVKTAETVGGAWLYSVAFSCDGSRITCGTDEATVYVWDSVSGARVIGPLSHSGLSKYVNVVTWSTDGKYMLSGCFTGEVTLWNITSHNGNQPVTKIHHPGCSNYATRLNSLVFSPDGSQIASCSRRGDVHVWDSKTGGIMWSVQDPQGSDPFSFLSSNSREFLVVKTRERTQVRDTSTGELCPLPDSLAGAVGLTRDDRVVNFLIEGIEKQYPEDRENRWFPEWVVRGEYFAFAGNELCHVDAFVHTPRSLRKKIYAPHHASNHFAFFQPEIHDFTHGLVKGTLPPPPIAFRALLTIIHARIDPQQHCWQDICRLLLALSSFFADVIVTSNLGHRLGGFKKWLPGAEERLATAIGDCLKRGILVEERGSDMGMESRLSSPHARGRLIMAEEMSRRSDTVAKLQAELDAAMTDPLSIPNITVLQNLPYLNAFIKDGAFNSHFHLTTNS</sequence>
<dbReference type="PANTHER" id="PTHR44019">
    <property type="entry name" value="WD REPEAT-CONTAINING PROTEIN 55"/>
    <property type="match status" value="1"/>
</dbReference>